<dbReference type="AlphaFoldDB" id="A0A9N9UZC2"/>
<dbReference type="GO" id="GO:0004672">
    <property type="term" value="F:protein kinase activity"/>
    <property type="evidence" value="ECO:0007669"/>
    <property type="project" value="InterPro"/>
</dbReference>
<organism evidence="2 3">
    <name type="scientific">Clonostachys byssicola</name>
    <dbReference type="NCBI Taxonomy" id="160290"/>
    <lineage>
        <taxon>Eukaryota</taxon>
        <taxon>Fungi</taxon>
        <taxon>Dikarya</taxon>
        <taxon>Ascomycota</taxon>
        <taxon>Pezizomycotina</taxon>
        <taxon>Sordariomycetes</taxon>
        <taxon>Hypocreomycetidae</taxon>
        <taxon>Hypocreales</taxon>
        <taxon>Bionectriaceae</taxon>
        <taxon>Clonostachys</taxon>
    </lineage>
</organism>
<dbReference type="PANTHER" id="PTHR37542:SF3">
    <property type="entry name" value="PRION-INHIBITION AND PROPAGATION HELO DOMAIN-CONTAINING PROTEIN"/>
    <property type="match status" value="1"/>
</dbReference>
<dbReference type="EMBL" id="CABFNO020001564">
    <property type="protein sequence ID" value="CAH0003512.1"/>
    <property type="molecule type" value="Genomic_DNA"/>
</dbReference>
<dbReference type="InterPro" id="IPR000719">
    <property type="entry name" value="Prot_kinase_dom"/>
</dbReference>
<comment type="caution">
    <text evidence="2">The sequence shown here is derived from an EMBL/GenBank/DDBJ whole genome shotgun (WGS) entry which is preliminary data.</text>
</comment>
<accession>A0A9N9UZC2</accession>
<proteinExistence type="predicted"/>
<protein>
    <recommendedName>
        <fullName evidence="1">Protein kinase domain-containing protein</fullName>
    </recommendedName>
</protein>
<gene>
    <name evidence="2" type="ORF">CBYS24578_00014678</name>
</gene>
<sequence length="524" mass="58505">MSLSVDTILGVAGVGVGLPGLVQSVLQSTALLRDIYHSYLQGYPDATSSWVILNNLLAWVEEDSEFLTRNSGSLTIDIELRLKGILSELNRSLQNAVEVFNRAIDREGSVNRLRWATDVKPRLDTLIPHLEAWQRRFNEIVQMLYFTGKCSNRDSTGGISRAERLSSRILQARISETVQDDLEIRPVVDADGWSKAIGQASMKTVLYENEDTGTRCLIERHKYGVERSTSDVKAATNLVTRILAAAGMEPQETHLLQAIGYSHSAHPAREIDLVMKCPPNLGAPQTLRKLLDTGMPSVNARLEVARHVATAIFYTHTSGLVHKAICPEAFLVFQNVNGKVATTEDLIPDPVGTTFLTGFELAREDSPLAYSSMNGNTDWQQCMYLHPSRHQGGTRYTLGHDIYSLGVNLLEIGIWSSFTCYDTQQEKFVFDDEVLQGGNYICDEIRQGIHNAGLRLKSLYERHANEVLPVYMGRRYRDVVNFCLTIMDDVPADSEKSLDNGPEEERLGLSYIDKVLGELDEIKV</sequence>
<evidence type="ECO:0000259" key="1">
    <source>
        <dbReference type="PROSITE" id="PS50011"/>
    </source>
</evidence>
<feature type="domain" description="Protein kinase" evidence="1">
    <location>
        <begin position="191"/>
        <end position="507"/>
    </location>
</feature>
<dbReference type="GO" id="GO:0005524">
    <property type="term" value="F:ATP binding"/>
    <property type="evidence" value="ECO:0007669"/>
    <property type="project" value="InterPro"/>
</dbReference>
<evidence type="ECO:0000313" key="3">
    <source>
        <dbReference type="Proteomes" id="UP000754883"/>
    </source>
</evidence>
<evidence type="ECO:0000313" key="2">
    <source>
        <dbReference type="EMBL" id="CAH0003512.1"/>
    </source>
</evidence>
<dbReference type="SUPFAM" id="SSF56112">
    <property type="entry name" value="Protein kinase-like (PK-like)"/>
    <property type="match status" value="1"/>
</dbReference>
<name>A0A9N9UZC2_9HYPO</name>
<reference evidence="2" key="1">
    <citation type="submission" date="2021-10" db="EMBL/GenBank/DDBJ databases">
        <authorList>
            <person name="Piombo E."/>
        </authorList>
    </citation>
    <scope>NUCLEOTIDE SEQUENCE</scope>
</reference>
<dbReference type="PANTHER" id="PTHR37542">
    <property type="entry name" value="HELO DOMAIN-CONTAINING PROTEIN-RELATED"/>
    <property type="match status" value="1"/>
</dbReference>
<dbReference type="OrthoDB" id="1911848at2759"/>
<keyword evidence="3" id="KW-1185">Reference proteome</keyword>
<dbReference type="InterPro" id="IPR011009">
    <property type="entry name" value="Kinase-like_dom_sf"/>
</dbReference>
<dbReference type="Gene3D" id="1.10.510.10">
    <property type="entry name" value="Transferase(Phosphotransferase) domain 1"/>
    <property type="match status" value="1"/>
</dbReference>
<dbReference type="PROSITE" id="PS50011">
    <property type="entry name" value="PROTEIN_KINASE_DOM"/>
    <property type="match status" value="1"/>
</dbReference>
<dbReference type="Proteomes" id="UP000754883">
    <property type="component" value="Unassembled WGS sequence"/>
</dbReference>